<evidence type="ECO:0000313" key="2">
    <source>
        <dbReference type="Proteomes" id="UP000494363"/>
    </source>
</evidence>
<evidence type="ECO:0000313" key="1">
    <source>
        <dbReference type="EMBL" id="CAB3751100.1"/>
    </source>
</evidence>
<dbReference type="Proteomes" id="UP000494363">
    <property type="component" value="Unassembled WGS sequence"/>
</dbReference>
<protein>
    <recommendedName>
        <fullName evidence="3">Virulence protein SciE type</fullName>
    </recommendedName>
</protein>
<name>A0A6J5D9Y4_9BURK</name>
<keyword evidence="2" id="KW-1185">Reference proteome</keyword>
<dbReference type="Gene3D" id="1.25.40.10">
    <property type="entry name" value="Tetratricopeptide repeat domain"/>
    <property type="match status" value="1"/>
</dbReference>
<dbReference type="InterPro" id="IPR009211">
    <property type="entry name" value="TagJ"/>
</dbReference>
<evidence type="ECO:0008006" key="3">
    <source>
        <dbReference type="Google" id="ProtNLM"/>
    </source>
</evidence>
<dbReference type="EMBL" id="CADIKH010000005">
    <property type="protein sequence ID" value="CAB3751100.1"/>
    <property type="molecule type" value="Genomic_DNA"/>
</dbReference>
<dbReference type="AlphaFoldDB" id="A0A6J5D9Y4"/>
<dbReference type="SUPFAM" id="SSF144059">
    <property type="entry name" value="ImpE-like"/>
    <property type="match status" value="1"/>
</dbReference>
<dbReference type="RefSeq" id="WP_246355727.1">
    <property type="nucleotide sequence ID" value="NZ_CADIKH010000005.1"/>
</dbReference>
<reference evidence="1 2" key="1">
    <citation type="submission" date="2020-04" db="EMBL/GenBank/DDBJ databases">
        <authorList>
            <person name="De Canck E."/>
        </authorList>
    </citation>
    <scope>NUCLEOTIDE SEQUENCE [LARGE SCALE GENOMIC DNA]</scope>
    <source>
        <strain evidence="1 2">LMG 29542</strain>
    </source>
</reference>
<dbReference type="Pfam" id="PF07024">
    <property type="entry name" value="ImpE"/>
    <property type="match status" value="1"/>
</dbReference>
<dbReference type="PIRSF" id="PIRSF029288">
    <property type="entry name" value="SciE_ImpE"/>
    <property type="match status" value="1"/>
</dbReference>
<sequence length="270" mass="29677">MTTSTDAADPETLLKERRLIDALQALTAQVRAHPADAARRVFLFQLLALLGQWERAANQLEVAGELDARNALMVSAYQLALRGERERAEVFSGARTPTMPGEPSGWQALLLQALQWQRQGRIDEAHALREQAFEAADAVRGSIDGAPFEWIADADSRLGPCLELIVNGGYAWVPFSRLSALHFDAPTDLRDKVWAPVRITWRNGGDAVGFVPCRYDGSDRSADPAIVLAARTDWTGCGEVCYVGSGQRMFVTEAGDYPLLDVRTLTFETC</sequence>
<organism evidence="1 2">
    <name type="scientific">Paraburkholderia humisilvae</name>
    <dbReference type="NCBI Taxonomy" id="627669"/>
    <lineage>
        <taxon>Bacteria</taxon>
        <taxon>Pseudomonadati</taxon>
        <taxon>Pseudomonadota</taxon>
        <taxon>Betaproteobacteria</taxon>
        <taxon>Burkholderiales</taxon>
        <taxon>Burkholderiaceae</taxon>
        <taxon>Paraburkholderia</taxon>
    </lineage>
</organism>
<dbReference type="InterPro" id="IPR011990">
    <property type="entry name" value="TPR-like_helical_dom_sf"/>
</dbReference>
<proteinExistence type="predicted"/>
<gene>
    <name evidence="1" type="ORF">LMG29542_01413</name>
</gene>
<accession>A0A6J5D9Y4</accession>